<sequence length="94" mass="11580">MSEYFGPKNGFFWRHFLRDYYAVIFTQLIHKIILLFSRFEFAQESKNFQKMDIDDVQNRDRRNLFGKIRRALGVLRNFFGAIFERPYMLWILMV</sequence>
<keyword evidence="1" id="KW-0812">Transmembrane</keyword>
<dbReference type="EMBL" id="MN740105">
    <property type="protein sequence ID" value="QHT87960.1"/>
    <property type="molecule type" value="Genomic_DNA"/>
</dbReference>
<keyword evidence="1" id="KW-1133">Transmembrane helix</keyword>
<dbReference type="AlphaFoldDB" id="A0A6C0I5U7"/>
<name>A0A6C0I5U7_9ZZZZ</name>
<feature type="transmembrane region" description="Helical" evidence="1">
    <location>
        <begin position="20"/>
        <end position="41"/>
    </location>
</feature>
<reference evidence="2" key="1">
    <citation type="journal article" date="2020" name="Nature">
        <title>Giant virus diversity and host interactions through global metagenomics.</title>
        <authorList>
            <person name="Schulz F."/>
            <person name="Roux S."/>
            <person name="Paez-Espino D."/>
            <person name="Jungbluth S."/>
            <person name="Walsh D.A."/>
            <person name="Denef V.J."/>
            <person name="McMahon K.D."/>
            <person name="Konstantinidis K.T."/>
            <person name="Eloe-Fadrosh E.A."/>
            <person name="Kyrpides N.C."/>
            <person name="Woyke T."/>
        </authorList>
    </citation>
    <scope>NUCLEOTIDE SEQUENCE</scope>
    <source>
        <strain evidence="2">GVMAG-M-3300023184-191</strain>
    </source>
</reference>
<protein>
    <submittedName>
        <fullName evidence="2">Uncharacterized protein</fullName>
    </submittedName>
</protein>
<proteinExistence type="predicted"/>
<organism evidence="2">
    <name type="scientific">viral metagenome</name>
    <dbReference type="NCBI Taxonomy" id="1070528"/>
    <lineage>
        <taxon>unclassified sequences</taxon>
        <taxon>metagenomes</taxon>
        <taxon>organismal metagenomes</taxon>
    </lineage>
</organism>
<evidence type="ECO:0000313" key="2">
    <source>
        <dbReference type="EMBL" id="QHT87960.1"/>
    </source>
</evidence>
<accession>A0A6C0I5U7</accession>
<keyword evidence="1" id="KW-0472">Membrane</keyword>
<evidence type="ECO:0000256" key="1">
    <source>
        <dbReference type="SAM" id="Phobius"/>
    </source>
</evidence>